<protein>
    <submittedName>
        <fullName evidence="13">Outer membrane protein (Porin)</fullName>
    </submittedName>
</protein>
<dbReference type="STRING" id="416943.SAMN05445871_1886"/>
<dbReference type="InterPro" id="IPR033900">
    <property type="entry name" value="Gram_neg_porin_domain"/>
</dbReference>
<dbReference type="GO" id="GO:0046930">
    <property type="term" value="C:pore complex"/>
    <property type="evidence" value="ECO:0007669"/>
    <property type="project" value="UniProtKB-KW"/>
</dbReference>
<evidence type="ECO:0000256" key="4">
    <source>
        <dbReference type="ARBA" id="ARBA00022452"/>
    </source>
</evidence>
<keyword evidence="4" id="KW-1134">Transmembrane beta strand</keyword>
<evidence type="ECO:0000256" key="10">
    <source>
        <dbReference type="ARBA" id="ARBA00023237"/>
    </source>
</evidence>
<sequence length="365" mass="38270">MRKLTIAAAMMAAATACHAQSSVTLYGLIDEAVRFQTGGNGNALSMSEGAINGNRWGLRGSEDLGGGLSAIFNLESGYNIATGKSDQQQQLFGRFAWVGLQSDRFGTLKLGRQYGAVYSFFAFTFDPIGGGNLPATEWSLFFTGSRFDDTVEYDNQFGPVALKLQRSLGGQPGSNSSGSTTAGSAIYAFNGGKVGVAGAESKDAQGHKLVVGSVGTLYTYGPFGLYLYGLDARRDAGFAVAAANSGGALANTGIINNLTTAAGPQTKARNDLNVHVGATWQPAADLVFTLSYSYDYAHNVTPGGNGTIQTVYGVADYLLSKRTDVYLEMDHTHLSGASVNDLNAPISFAGARNNFGAGLSLRTRF</sequence>
<name>A0A1H7JB91_9BURK</name>
<keyword evidence="9" id="KW-0472">Membrane</keyword>
<keyword evidence="8" id="KW-0626">Porin</keyword>
<evidence type="ECO:0000313" key="14">
    <source>
        <dbReference type="Proteomes" id="UP000199120"/>
    </source>
</evidence>
<evidence type="ECO:0000256" key="3">
    <source>
        <dbReference type="ARBA" id="ARBA00022448"/>
    </source>
</evidence>
<dbReference type="PANTHER" id="PTHR34501">
    <property type="entry name" value="PROTEIN YDDL-RELATED"/>
    <property type="match status" value="1"/>
</dbReference>
<accession>A0A1H7JB91</accession>
<dbReference type="GO" id="GO:0009279">
    <property type="term" value="C:cell outer membrane"/>
    <property type="evidence" value="ECO:0007669"/>
    <property type="project" value="UniProtKB-SubCell"/>
</dbReference>
<evidence type="ECO:0000256" key="6">
    <source>
        <dbReference type="ARBA" id="ARBA00022729"/>
    </source>
</evidence>
<dbReference type="EMBL" id="FOAJ01000003">
    <property type="protein sequence ID" value="SEK71280.1"/>
    <property type="molecule type" value="Genomic_DNA"/>
</dbReference>
<feature type="chain" id="PRO_5030028979" evidence="11">
    <location>
        <begin position="20"/>
        <end position="365"/>
    </location>
</feature>
<evidence type="ECO:0000256" key="1">
    <source>
        <dbReference type="ARBA" id="ARBA00004571"/>
    </source>
</evidence>
<keyword evidence="10" id="KW-0998">Cell outer membrane</keyword>
<dbReference type="AlphaFoldDB" id="A0A1H7JB91"/>
<dbReference type="GO" id="GO:0006811">
    <property type="term" value="P:monoatomic ion transport"/>
    <property type="evidence" value="ECO:0007669"/>
    <property type="project" value="UniProtKB-KW"/>
</dbReference>
<feature type="domain" description="Porin" evidence="12">
    <location>
        <begin position="7"/>
        <end position="335"/>
    </location>
</feature>
<dbReference type="Pfam" id="PF13609">
    <property type="entry name" value="Porin_4"/>
    <property type="match status" value="1"/>
</dbReference>
<keyword evidence="5" id="KW-0812">Transmembrane</keyword>
<evidence type="ECO:0000256" key="5">
    <source>
        <dbReference type="ARBA" id="ARBA00022692"/>
    </source>
</evidence>
<organism evidence="13 14">
    <name type="scientific">Paraburkholderia caballeronis</name>
    <dbReference type="NCBI Taxonomy" id="416943"/>
    <lineage>
        <taxon>Bacteria</taxon>
        <taxon>Pseudomonadati</taxon>
        <taxon>Pseudomonadota</taxon>
        <taxon>Betaproteobacteria</taxon>
        <taxon>Burkholderiales</taxon>
        <taxon>Burkholderiaceae</taxon>
        <taxon>Paraburkholderia</taxon>
    </lineage>
</organism>
<keyword evidence="7" id="KW-0406">Ion transport</keyword>
<evidence type="ECO:0000313" key="13">
    <source>
        <dbReference type="EMBL" id="SEK71280.1"/>
    </source>
</evidence>
<dbReference type="PANTHER" id="PTHR34501:SF9">
    <property type="entry name" value="MAJOR OUTER MEMBRANE PROTEIN P.IA"/>
    <property type="match status" value="1"/>
</dbReference>
<comment type="subunit">
    <text evidence="2">Homotrimer.</text>
</comment>
<evidence type="ECO:0000259" key="12">
    <source>
        <dbReference type="Pfam" id="PF13609"/>
    </source>
</evidence>
<dbReference type="GO" id="GO:0015288">
    <property type="term" value="F:porin activity"/>
    <property type="evidence" value="ECO:0007669"/>
    <property type="project" value="UniProtKB-KW"/>
</dbReference>
<evidence type="ECO:0000256" key="7">
    <source>
        <dbReference type="ARBA" id="ARBA00023065"/>
    </source>
</evidence>
<comment type="subcellular location">
    <subcellularLocation>
        <location evidence="1">Cell outer membrane</location>
        <topology evidence="1">Multi-pass membrane protein</topology>
    </subcellularLocation>
</comment>
<reference evidence="14" key="1">
    <citation type="submission" date="2016-10" db="EMBL/GenBank/DDBJ databases">
        <authorList>
            <person name="Varghese N."/>
            <person name="Submissions S."/>
        </authorList>
    </citation>
    <scope>NUCLEOTIDE SEQUENCE [LARGE SCALE GENOMIC DNA]</scope>
    <source>
        <strain evidence="14">LMG 26416</strain>
    </source>
</reference>
<feature type="signal peptide" evidence="11">
    <location>
        <begin position="1"/>
        <end position="19"/>
    </location>
</feature>
<evidence type="ECO:0000256" key="9">
    <source>
        <dbReference type="ARBA" id="ARBA00023136"/>
    </source>
</evidence>
<proteinExistence type="predicted"/>
<dbReference type="PROSITE" id="PS51257">
    <property type="entry name" value="PROKAR_LIPOPROTEIN"/>
    <property type="match status" value="1"/>
</dbReference>
<dbReference type="Gene3D" id="2.40.160.10">
    <property type="entry name" value="Porin"/>
    <property type="match status" value="1"/>
</dbReference>
<dbReference type="InterPro" id="IPR050298">
    <property type="entry name" value="Gram-neg_bact_OMP"/>
</dbReference>
<dbReference type="SUPFAM" id="SSF56935">
    <property type="entry name" value="Porins"/>
    <property type="match status" value="1"/>
</dbReference>
<evidence type="ECO:0000256" key="11">
    <source>
        <dbReference type="SAM" id="SignalP"/>
    </source>
</evidence>
<dbReference type="Proteomes" id="UP000199120">
    <property type="component" value="Unassembled WGS sequence"/>
</dbReference>
<keyword evidence="14" id="KW-1185">Reference proteome</keyword>
<keyword evidence="6 11" id="KW-0732">Signal</keyword>
<evidence type="ECO:0000256" key="8">
    <source>
        <dbReference type="ARBA" id="ARBA00023114"/>
    </source>
</evidence>
<evidence type="ECO:0000256" key="2">
    <source>
        <dbReference type="ARBA" id="ARBA00011233"/>
    </source>
</evidence>
<dbReference type="RefSeq" id="WP_243842725.1">
    <property type="nucleotide sequence ID" value="NZ_FNSR01000001.1"/>
</dbReference>
<dbReference type="InterPro" id="IPR023614">
    <property type="entry name" value="Porin_dom_sf"/>
</dbReference>
<gene>
    <name evidence="13" type="ORF">SAMN05192542_103191</name>
</gene>
<keyword evidence="3" id="KW-0813">Transport</keyword>
<dbReference type="CDD" id="cd00342">
    <property type="entry name" value="gram_neg_porins"/>
    <property type="match status" value="1"/>
</dbReference>